<reference evidence="1 2" key="1">
    <citation type="submission" date="2020-08" db="EMBL/GenBank/DDBJ databases">
        <title>The Agave Microbiome: Exploring the role of microbial communities in plant adaptations to desert environments.</title>
        <authorList>
            <person name="Partida-Martinez L.P."/>
        </authorList>
    </citation>
    <scope>NUCLEOTIDE SEQUENCE [LARGE SCALE GENOMIC DNA]</scope>
    <source>
        <strain evidence="1 2">AT3.9</strain>
    </source>
</reference>
<protein>
    <submittedName>
        <fullName evidence="1">Uncharacterized protein</fullName>
    </submittedName>
</protein>
<dbReference type="EMBL" id="JACHWB010000001">
    <property type="protein sequence ID" value="MBB3017624.1"/>
    <property type="molecule type" value="Genomic_DNA"/>
</dbReference>
<dbReference type="Proteomes" id="UP000532010">
    <property type="component" value="Unassembled WGS sequence"/>
</dbReference>
<accession>A0A7W4VI40</accession>
<dbReference type="AlphaFoldDB" id="A0A7W4VI40"/>
<keyword evidence="2" id="KW-1185">Reference proteome</keyword>
<gene>
    <name evidence="1" type="ORF">FHR70_000664</name>
</gene>
<dbReference type="RefSeq" id="WP_183447085.1">
    <property type="nucleotide sequence ID" value="NZ_JACHWB010000001.1"/>
</dbReference>
<name>A0A7W4VI40_9HYPH</name>
<organism evidence="1 2">
    <name type="scientific">Microvirga lupini</name>
    <dbReference type="NCBI Taxonomy" id="420324"/>
    <lineage>
        <taxon>Bacteria</taxon>
        <taxon>Pseudomonadati</taxon>
        <taxon>Pseudomonadota</taxon>
        <taxon>Alphaproteobacteria</taxon>
        <taxon>Hyphomicrobiales</taxon>
        <taxon>Methylobacteriaceae</taxon>
        <taxon>Microvirga</taxon>
    </lineage>
</organism>
<proteinExistence type="predicted"/>
<evidence type="ECO:0000313" key="2">
    <source>
        <dbReference type="Proteomes" id="UP000532010"/>
    </source>
</evidence>
<evidence type="ECO:0000313" key="1">
    <source>
        <dbReference type="EMBL" id="MBB3017624.1"/>
    </source>
</evidence>
<comment type="caution">
    <text evidence="1">The sequence shown here is derived from an EMBL/GenBank/DDBJ whole genome shotgun (WGS) entry which is preliminary data.</text>
</comment>
<sequence length="159" mass="17033">MSNHNDQERALFEAAYETACGSQSTTVREVAWRIWQARAQLPAGGEASSNPSRLELTTMLHAARKVYRLVDKAAVDYEAGRSALGYMEDIAASSSYLSSVLERLLAAAPHPVSGEQPAAQDMSGLVSALEFYESTSRGNYGNVARAALAAHRAQQEGAA</sequence>